<evidence type="ECO:0000313" key="3">
    <source>
        <dbReference type="EMBL" id="MBK1809710.1"/>
    </source>
</evidence>
<keyword evidence="2" id="KW-0546">Nucleotide metabolism</keyword>
<dbReference type="InterPro" id="IPR033704">
    <property type="entry name" value="dUTPase_trimeric"/>
</dbReference>
<sequence>MPLVSKQKINSLLNEKKLIITPILDEEQIGESSIDLRIGNIFRMSRQTREPYIDINNNDIERFFDTTYRDFGQDFIIYPNQLVLASTFEFVKLPNNIMSHVYTRSSINRLGINIASIVQPGYSGTLTLELRNNGHNAIKLKAGMRVVQLVLFDVENSEFTPYSNIRDAKYIANTEPKISNIYNDKDLEILSRI</sequence>
<dbReference type="CDD" id="cd07557">
    <property type="entry name" value="trimeric_dUTPase"/>
    <property type="match status" value="1"/>
</dbReference>
<proteinExistence type="predicted"/>
<dbReference type="PANTHER" id="PTHR42680">
    <property type="entry name" value="DCTP DEAMINASE"/>
    <property type="match status" value="1"/>
</dbReference>
<dbReference type="PANTHER" id="PTHR42680:SF3">
    <property type="entry name" value="DCTP DEAMINASE"/>
    <property type="match status" value="1"/>
</dbReference>
<dbReference type="EC" id="3.5.4.13" evidence="3"/>
<dbReference type="InterPro" id="IPR036157">
    <property type="entry name" value="dUTPase-like_sf"/>
</dbReference>
<evidence type="ECO:0000313" key="4">
    <source>
        <dbReference type="Proteomes" id="UP000596739"/>
    </source>
</evidence>
<dbReference type="EMBL" id="JAENHN010000010">
    <property type="protein sequence ID" value="MBK1809710.1"/>
    <property type="molecule type" value="Genomic_DNA"/>
</dbReference>
<comment type="caution">
    <text evidence="3">The sequence shown here is derived from an EMBL/GenBank/DDBJ whole genome shotgun (WGS) entry which is preliminary data.</text>
</comment>
<dbReference type="NCBIfam" id="TIGR02274">
    <property type="entry name" value="dCTP_deam"/>
    <property type="match status" value="1"/>
</dbReference>
<dbReference type="Proteomes" id="UP000596739">
    <property type="component" value="Unassembled WGS sequence"/>
</dbReference>
<reference evidence="4" key="1">
    <citation type="submission" date="2021-01" db="EMBL/GenBank/DDBJ databases">
        <title>Genome public.</title>
        <authorList>
            <person name="Liu C."/>
            <person name="Sun Q."/>
        </authorList>
    </citation>
    <scope>NUCLEOTIDE SEQUENCE [LARGE SCALE GENOMIC DNA]</scope>
    <source>
        <strain evidence="4">YIM B02505</strain>
    </source>
</reference>
<dbReference type="SUPFAM" id="SSF51283">
    <property type="entry name" value="dUTPase-like"/>
    <property type="match status" value="1"/>
</dbReference>
<dbReference type="RefSeq" id="WP_200266257.1">
    <property type="nucleotide sequence ID" value="NZ_JAENHN010000010.1"/>
</dbReference>
<name>A0ABS1EK45_9CLOT</name>
<dbReference type="Gene3D" id="2.70.40.10">
    <property type="match status" value="1"/>
</dbReference>
<keyword evidence="4" id="KW-1185">Reference proteome</keyword>
<accession>A0ABS1EK45</accession>
<dbReference type="Pfam" id="PF22769">
    <property type="entry name" value="DCD"/>
    <property type="match status" value="1"/>
</dbReference>
<dbReference type="GO" id="GO:0008829">
    <property type="term" value="F:dCTP deaminase activity"/>
    <property type="evidence" value="ECO:0007669"/>
    <property type="project" value="UniProtKB-EC"/>
</dbReference>
<evidence type="ECO:0000256" key="1">
    <source>
        <dbReference type="ARBA" id="ARBA00022801"/>
    </source>
</evidence>
<organism evidence="3 4">
    <name type="scientific">Clostridium yunnanense</name>
    <dbReference type="NCBI Taxonomy" id="2800325"/>
    <lineage>
        <taxon>Bacteria</taxon>
        <taxon>Bacillati</taxon>
        <taxon>Bacillota</taxon>
        <taxon>Clostridia</taxon>
        <taxon>Eubacteriales</taxon>
        <taxon>Clostridiaceae</taxon>
        <taxon>Clostridium</taxon>
    </lineage>
</organism>
<protein>
    <submittedName>
        <fullName evidence="3">dCTP deaminase</fullName>
        <ecNumber evidence="3">3.5.4.13</ecNumber>
    </submittedName>
</protein>
<keyword evidence="1 3" id="KW-0378">Hydrolase</keyword>
<evidence type="ECO:0000256" key="2">
    <source>
        <dbReference type="ARBA" id="ARBA00023080"/>
    </source>
</evidence>
<dbReference type="InterPro" id="IPR011962">
    <property type="entry name" value="dCTP_deaminase"/>
</dbReference>
<gene>
    <name evidence="3" type="primary">dcd</name>
    <name evidence="3" type="ORF">JHL18_03535</name>
</gene>